<accession>A0A081AZ81</accession>
<name>A0A081AZ81_PHYNI</name>
<dbReference type="OrthoDB" id="168403at2759"/>
<evidence type="ECO:0008006" key="3">
    <source>
        <dbReference type="Google" id="ProtNLM"/>
    </source>
</evidence>
<reference evidence="1 2" key="1">
    <citation type="submission" date="2013-11" db="EMBL/GenBank/DDBJ databases">
        <title>The Genome Sequence of Phytophthora parasitica P1976.</title>
        <authorList>
            <consortium name="The Broad Institute Genomics Platform"/>
            <person name="Russ C."/>
            <person name="Tyler B."/>
            <person name="Panabieres F."/>
            <person name="Shan W."/>
            <person name="Tripathy S."/>
            <person name="Grunwald N."/>
            <person name="Machado M."/>
            <person name="Johnson C.S."/>
            <person name="Walker B."/>
            <person name="Young S."/>
            <person name="Zeng Q."/>
            <person name="Gargeya S."/>
            <person name="Fitzgerald M."/>
            <person name="Haas B."/>
            <person name="Abouelleil A."/>
            <person name="Allen A.W."/>
            <person name="Alvarado L."/>
            <person name="Arachchi H.M."/>
            <person name="Berlin A.M."/>
            <person name="Chapman S.B."/>
            <person name="Gainer-Dewar J."/>
            <person name="Goldberg J."/>
            <person name="Griggs A."/>
            <person name="Gujja S."/>
            <person name="Hansen M."/>
            <person name="Howarth C."/>
            <person name="Imamovic A."/>
            <person name="Ireland A."/>
            <person name="Larimer J."/>
            <person name="McCowan C."/>
            <person name="Murphy C."/>
            <person name="Pearson M."/>
            <person name="Poon T.W."/>
            <person name="Priest M."/>
            <person name="Roberts A."/>
            <person name="Saif S."/>
            <person name="Shea T."/>
            <person name="Sisk P."/>
            <person name="Sykes S."/>
            <person name="Wortman J."/>
            <person name="Nusbaum C."/>
            <person name="Birren B."/>
        </authorList>
    </citation>
    <scope>NUCLEOTIDE SEQUENCE [LARGE SCALE GENOMIC DNA]</scope>
    <source>
        <strain evidence="1 2">P1976</strain>
    </source>
</reference>
<proteinExistence type="predicted"/>
<dbReference type="InterPro" id="IPR036397">
    <property type="entry name" value="RNaseH_sf"/>
</dbReference>
<dbReference type="Proteomes" id="UP000028582">
    <property type="component" value="Unassembled WGS sequence"/>
</dbReference>
<gene>
    <name evidence="1" type="ORF">F444_01894</name>
</gene>
<sequence length="249" mass="28631">VHSTRIKPYLSGDNKHRRIEHAPTFIGPTTLMFEPMYDIVHVDEKWFHEDDNTRSCFIFDGETALQRSRWESHRKQQWDGYLLDYVKPAVKLKWPCQKRKNVILIQQDNLKPHIAPSDPDIVAAGTTDGWNIRLFFRPANSSETNALDLGLFASLQALQLQKTVNGNKTCIKAVDDAYKAMNADILDHIFLTLQKCMEYTLGSNEYKLPHVGKARLRREVKLPTSLECDRETYTGALAILKKAGRPFLF</sequence>
<dbReference type="PANTHER" id="PTHR47169">
    <property type="entry name" value="OS01G0541250 PROTEIN"/>
    <property type="match status" value="1"/>
</dbReference>
<protein>
    <recommendedName>
        <fullName evidence="3">DDE-1 domain-containing protein</fullName>
    </recommendedName>
</protein>
<evidence type="ECO:0000313" key="2">
    <source>
        <dbReference type="Proteomes" id="UP000028582"/>
    </source>
</evidence>
<dbReference type="Gene3D" id="3.30.420.10">
    <property type="entry name" value="Ribonuclease H-like superfamily/Ribonuclease H"/>
    <property type="match status" value="1"/>
</dbReference>
<dbReference type="EMBL" id="ANJA01000350">
    <property type="protein sequence ID" value="ETO84192.1"/>
    <property type="molecule type" value="Genomic_DNA"/>
</dbReference>
<dbReference type="PANTHER" id="PTHR47169:SF2">
    <property type="entry name" value="OS01G0541250 PROTEIN"/>
    <property type="match status" value="1"/>
</dbReference>
<feature type="non-terminal residue" evidence="1">
    <location>
        <position position="1"/>
    </location>
</feature>
<evidence type="ECO:0000313" key="1">
    <source>
        <dbReference type="EMBL" id="ETO84192.1"/>
    </source>
</evidence>
<dbReference type="GO" id="GO:0003676">
    <property type="term" value="F:nucleic acid binding"/>
    <property type="evidence" value="ECO:0007669"/>
    <property type="project" value="InterPro"/>
</dbReference>
<comment type="caution">
    <text evidence="1">The sequence shown here is derived from an EMBL/GenBank/DDBJ whole genome shotgun (WGS) entry which is preliminary data.</text>
</comment>
<organism evidence="1 2">
    <name type="scientific">Phytophthora nicotianae P1976</name>
    <dbReference type="NCBI Taxonomy" id="1317066"/>
    <lineage>
        <taxon>Eukaryota</taxon>
        <taxon>Sar</taxon>
        <taxon>Stramenopiles</taxon>
        <taxon>Oomycota</taxon>
        <taxon>Peronosporomycetes</taxon>
        <taxon>Peronosporales</taxon>
        <taxon>Peronosporaceae</taxon>
        <taxon>Phytophthora</taxon>
    </lineage>
</organism>
<dbReference type="AlphaFoldDB" id="A0A081AZ81"/>